<keyword evidence="4" id="KW-1185">Reference proteome</keyword>
<evidence type="ECO:0000256" key="2">
    <source>
        <dbReference type="SAM" id="MobiDB-lite"/>
    </source>
</evidence>
<evidence type="ECO:0000259" key="3">
    <source>
        <dbReference type="PROSITE" id="PS50157"/>
    </source>
</evidence>
<dbReference type="RefSeq" id="XP_034244612.1">
    <property type="nucleotide sequence ID" value="XM_034388721.1"/>
</dbReference>
<name>A0A6P8ZB07_THRPL</name>
<keyword evidence="1" id="KW-0863">Zinc-finger</keyword>
<dbReference type="InParanoid" id="A0A6P8ZB07"/>
<gene>
    <name evidence="5" type="primary">LOC117647153</name>
</gene>
<dbReference type="GO" id="GO:0008270">
    <property type="term" value="F:zinc ion binding"/>
    <property type="evidence" value="ECO:0007669"/>
    <property type="project" value="UniProtKB-KW"/>
</dbReference>
<dbReference type="InterPro" id="IPR036236">
    <property type="entry name" value="Znf_C2H2_sf"/>
</dbReference>
<feature type="domain" description="C2H2-type" evidence="3">
    <location>
        <begin position="2"/>
        <end position="25"/>
    </location>
</feature>
<dbReference type="PROSITE" id="PS50157">
    <property type="entry name" value="ZINC_FINGER_C2H2_2"/>
    <property type="match status" value="1"/>
</dbReference>
<dbReference type="KEGG" id="tpal:117647153"/>
<proteinExistence type="predicted"/>
<organism evidence="5">
    <name type="scientific">Thrips palmi</name>
    <name type="common">Melon thrips</name>
    <dbReference type="NCBI Taxonomy" id="161013"/>
    <lineage>
        <taxon>Eukaryota</taxon>
        <taxon>Metazoa</taxon>
        <taxon>Ecdysozoa</taxon>
        <taxon>Arthropoda</taxon>
        <taxon>Hexapoda</taxon>
        <taxon>Insecta</taxon>
        <taxon>Pterygota</taxon>
        <taxon>Neoptera</taxon>
        <taxon>Paraneoptera</taxon>
        <taxon>Thysanoptera</taxon>
        <taxon>Terebrantia</taxon>
        <taxon>Thripoidea</taxon>
        <taxon>Thripidae</taxon>
        <taxon>Thrips</taxon>
    </lineage>
</organism>
<accession>A0A6P8ZB07</accession>
<dbReference type="Gene3D" id="3.30.160.60">
    <property type="entry name" value="Classic Zinc Finger"/>
    <property type="match status" value="1"/>
</dbReference>
<dbReference type="Proteomes" id="UP000515158">
    <property type="component" value="Unplaced"/>
</dbReference>
<dbReference type="Pfam" id="PF00096">
    <property type="entry name" value="zf-C2H2"/>
    <property type="match status" value="1"/>
</dbReference>
<protein>
    <submittedName>
        <fullName evidence="5">Zinc finger protein 648-like</fullName>
    </submittedName>
</protein>
<dbReference type="SMART" id="SM00355">
    <property type="entry name" value="ZnF_C2H2"/>
    <property type="match status" value="3"/>
</dbReference>
<dbReference type="GeneID" id="117647153"/>
<dbReference type="SUPFAM" id="SSF57667">
    <property type="entry name" value="beta-beta-alpha zinc fingers"/>
    <property type="match status" value="1"/>
</dbReference>
<keyword evidence="1" id="KW-0479">Metal-binding</keyword>
<reference evidence="5" key="1">
    <citation type="submission" date="2025-08" db="UniProtKB">
        <authorList>
            <consortium name="RefSeq"/>
        </authorList>
    </citation>
    <scope>IDENTIFICATION</scope>
    <source>
        <tissue evidence="5">Total insect</tissue>
    </source>
</reference>
<dbReference type="AlphaFoldDB" id="A0A6P8ZB07"/>
<evidence type="ECO:0000313" key="5">
    <source>
        <dbReference type="RefSeq" id="XP_034244612.1"/>
    </source>
</evidence>
<dbReference type="InterPro" id="IPR013087">
    <property type="entry name" value="Znf_C2H2_type"/>
</dbReference>
<evidence type="ECO:0000256" key="1">
    <source>
        <dbReference type="PROSITE-ProRule" id="PRU00042"/>
    </source>
</evidence>
<keyword evidence="1" id="KW-0862">Zinc</keyword>
<evidence type="ECO:0000313" key="4">
    <source>
        <dbReference type="Proteomes" id="UP000515158"/>
    </source>
</evidence>
<feature type="region of interest" description="Disordered" evidence="2">
    <location>
        <begin position="96"/>
        <end position="117"/>
    </location>
</feature>
<sequence>MFACDDCERQFAHARSLQRHRRVDHHAPAHRCEQCKRAYRYGWQKQQYLRSAHELSGSHRYPCSAPGCIYRSTTRSNLTRHWRTCHSAIAKELADGYTSQPAHRPTKPDNQTDDPRKEAVREALKTFLTNAIAAAITLARSEARPVTVDDIRAAL</sequence>